<dbReference type="Pfam" id="PF00753">
    <property type="entry name" value="Lactamase_B"/>
    <property type="match status" value="1"/>
</dbReference>
<dbReference type="CDD" id="cd07721">
    <property type="entry name" value="yflN-like_MBL-fold"/>
    <property type="match status" value="1"/>
</dbReference>
<reference evidence="2 3" key="1">
    <citation type="submission" date="2020-06" db="EMBL/GenBank/DDBJ databases">
        <title>Halomonas sp. QX-1 draft genome sequence.</title>
        <authorList>
            <person name="Qiu X."/>
        </authorList>
    </citation>
    <scope>NUCLEOTIDE SEQUENCE [LARGE SCALE GENOMIC DNA]</scope>
    <source>
        <strain evidence="2 3">QX-1</strain>
    </source>
</reference>
<dbReference type="PANTHER" id="PTHR42951:SF17">
    <property type="entry name" value="METALLO-BETA-LACTAMASE DOMAIN-CONTAINING PROTEIN"/>
    <property type="match status" value="1"/>
</dbReference>
<dbReference type="GO" id="GO:0016787">
    <property type="term" value="F:hydrolase activity"/>
    <property type="evidence" value="ECO:0007669"/>
    <property type="project" value="UniProtKB-KW"/>
</dbReference>
<comment type="caution">
    <text evidence="2">The sequence shown here is derived from an EMBL/GenBank/DDBJ whole genome shotgun (WGS) entry which is preliminary data.</text>
</comment>
<evidence type="ECO:0000259" key="1">
    <source>
        <dbReference type="SMART" id="SM00849"/>
    </source>
</evidence>
<dbReference type="Proteomes" id="UP000589984">
    <property type="component" value="Unassembled WGS sequence"/>
</dbReference>
<dbReference type="AlphaFoldDB" id="A0A7Y6V7J6"/>
<accession>A0A7Y6V7J6</accession>
<keyword evidence="2" id="KW-0378">Hydrolase</keyword>
<organism evidence="2 3">
    <name type="scientific">Vreelandella maris</name>
    <dbReference type="NCBI Taxonomy" id="2729617"/>
    <lineage>
        <taxon>Bacteria</taxon>
        <taxon>Pseudomonadati</taxon>
        <taxon>Pseudomonadota</taxon>
        <taxon>Gammaproteobacteria</taxon>
        <taxon>Oceanospirillales</taxon>
        <taxon>Halomonadaceae</taxon>
        <taxon>Vreelandella</taxon>
    </lineage>
</organism>
<evidence type="ECO:0000313" key="3">
    <source>
        <dbReference type="Proteomes" id="UP000589984"/>
    </source>
</evidence>
<dbReference type="SMART" id="SM00849">
    <property type="entry name" value="Lactamase_B"/>
    <property type="match status" value="1"/>
</dbReference>
<sequence>MPNNPLNSKMMPLTSIKSGDLFEVRPDVAGLTVKIVNVCFVGHPGSSDWVLIDAGMPNSKELIAEVAVSRFGENARPKAILLTHGHFDHVGSAIELAEYWDVPVYAHPLEMPYLTGEKYYPYPDTQVEGGLLAKLSGLFPNTPIDLRPRIHSLSDDGSVPGMPDWRWIATPGHTQGHVSFFRDSDRAMIVGDAFVTVRQDELYQVLTQHQELSGPPRYFTPDWDAARDSVQRLAELNPRVVLTGHGRPMEGEALGRDLAALARDFDHIARPSHGKSVQ</sequence>
<dbReference type="SUPFAM" id="SSF56281">
    <property type="entry name" value="Metallo-hydrolase/oxidoreductase"/>
    <property type="match status" value="1"/>
</dbReference>
<dbReference type="RefSeq" id="WP_176302159.1">
    <property type="nucleotide sequence ID" value="NZ_JABWCV010000002.1"/>
</dbReference>
<dbReference type="InterPro" id="IPR001279">
    <property type="entry name" value="Metallo-B-lactamas"/>
</dbReference>
<dbReference type="InterPro" id="IPR036866">
    <property type="entry name" value="RibonucZ/Hydroxyglut_hydro"/>
</dbReference>
<dbReference type="InterPro" id="IPR050855">
    <property type="entry name" value="NDM-1-like"/>
</dbReference>
<name>A0A7Y6V7J6_9GAMM</name>
<proteinExistence type="predicted"/>
<protein>
    <submittedName>
        <fullName evidence="2">MBL fold metallo-hydrolase</fullName>
    </submittedName>
</protein>
<dbReference type="PANTHER" id="PTHR42951">
    <property type="entry name" value="METALLO-BETA-LACTAMASE DOMAIN-CONTAINING"/>
    <property type="match status" value="1"/>
</dbReference>
<gene>
    <name evidence="2" type="ORF">HUO07_01985</name>
</gene>
<feature type="domain" description="Metallo-beta-lactamase" evidence="1">
    <location>
        <begin position="35"/>
        <end position="245"/>
    </location>
</feature>
<dbReference type="EMBL" id="JABWCV010000002">
    <property type="protein sequence ID" value="NVF12942.1"/>
    <property type="molecule type" value="Genomic_DNA"/>
</dbReference>
<dbReference type="Gene3D" id="3.60.15.10">
    <property type="entry name" value="Ribonuclease Z/Hydroxyacylglutathione hydrolase-like"/>
    <property type="match status" value="1"/>
</dbReference>
<keyword evidence="3" id="KW-1185">Reference proteome</keyword>
<evidence type="ECO:0000313" key="2">
    <source>
        <dbReference type="EMBL" id="NVF12942.1"/>
    </source>
</evidence>